<comment type="caution">
    <text evidence="1">The sequence shown here is derived from an EMBL/GenBank/DDBJ whole genome shotgun (WGS) entry which is preliminary data.</text>
</comment>
<protein>
    <submittedName>
        <fullName evidence="1">Uncharacterized protein</fullName>
    </submittedName>
</protein>
<dbReference type="AlphaFoldDB" id="A0AA36UGM1"/>
<dbReference type="Proteomes" id="UP000004982">
    <property type="component" value="Unassembled WGS sequence"/>
</dbReference>
<name>A0AA36UGM1_9NEIS</name>
<reference evidence="1 2" key="1">
    <citation type="submission" date="2011-05" db="EMBL/GenBank/DDBJ databases">
        <authorList>
            <person name="Muzny D."/>
            <person name="Qin X."/>
            <person name="Deng J."/>
            <person name="Jiang H."/>
            <person name="Liu Y."/>
            <person name="Qu J."/>
            <person name="Song X.-Z."/>
            <person name="Zhang L."/>
            <person name="Thornton R."/>
            <person name="Coyle M."/>
            <person name="Francisco L."/>
            <person name="Jackson L."/>
            <person name="Javaid M."/>
            <person name="Korchina V."/>
            <person name="Kovar C."/>
            <person name="Mata R."/>
            <person name="Mathew T."/>
            <person name="Ngo R."/>
            <person name="Nguyen L."/>
            <person name="Nguyen N."/>
            <person name="Okwuonu G."/>
            <person name="Ongeri F."/>
            <person name="Pham C."/>
            <person name="Simmons D."/>
            <person name="Wilczek-Boney K."/>
            <person name="Hale W."/>
            <person name="Jakkamsetti A."/>
            <person name="Pham P."/>
            <person name="Ruth R."/>
            <person name="San Lucas F."/>
            <person name="Warren J."/>
            <person name="Zhang J."/>
            <person name="Zhao Z."/>
            <person name="Zhou C."/>
            <person name="Zhu D."/>
            <person name="Lee S."/>
            <person name="Bess C."/>
            <person name="Blankenburg K."/>
            <person name="Forbes L."/>
            <person name="Fu Q."/>
            <person name="Gubbala S."/>
            <person name="Hirani K."/>
            <person name="Jayaseelan J.C."/>
            <person name="Lara F."/>
            <person name="Munidasa M."/>
            <person name="Palculict T."/>
            <person name="Patil S."/>
            <person name="Pu L.-L."/>
            <person name="Saada N."/>
            <person name="Tang L."/>
            <person name="Weissenberger G."/>
            <person name="Zhu Y."/>
            <person name="Hemphill L."/>
            <person name="Shang Y."/>
            <person name="Youmans B."/>
            <person name="Ayvaz T."/>
            <person name="Ross M."/>
            <person name="Santibanez J."/>
            <person name="Aqrawi P."/>
            <person name="Gross S."/>
            <person name="Joshi V."/>
            <person name="Fowler G."/>
            <person name="Nazareth L."/>
            <person name="Reid J."/>
            <person name="Worley K."/>
            <person name="Petrosino J."/>
            <person name="Highlander S."/>
            <person name="Gibbs R."/>
        </authorList>
    </citation>
    <scope>NUCLEOTIDE SEQUENCE [LARGE SCALE GENOMIC DNA]</scope>
    <source>
        <strain evidence="1 2">ATCC 33926</strain>
    </source>
</reference>
<proteinExistence type="predicted"/>
<accession>A0AA36UGM1</accession>
<dbReference type="EMBL" id="AFQE01000135">
    <property type="protein sequence ID" value="EGQ74741.1"/>
    <property type="molecule type" value="Genomic_DNA"/>
</dbReference>
<evidence type="ECO:0000313" key="2">
    <source>
        <dbReference type="Proteomes" id="UP000004982"/>
    </source>
</evidence>
<sequence length="47" mass="5305">MSAASSPCPDLNLIHYIYPYASCQRSSETSNWLSDDLVLFNQNSMFS</sequence>
<evidence type="ECO:0000313" key="1">
    <source>
        <dbReference type="EMBL" id="EGQ74741.1"/>
    </source>
</evidence>
<gene>
    <name evidence="1" type="ORF">HMPREF9418_2685</name>
</gene>
<organism evidence="1 2">
    <name type="scientific">Neisseria macacae ATCC 33926</name>
    <dbReference type="NCBI Taxonomy" id="997348"/>
    <lineage>
        <taxon>Bacteria</taxon>
        <taxon>Pseudomonadati</taxon>
        <taxon>Pseudomonadota</taxon>
        <taxon>Betaproteobacteria</taxon>
        <taxon>Neisseriales</taxon>
        <taxon>Neisseriaceae</taxon>
        <taxon>Neisseria</taxon>
    </lineage>
</organism>